<accession>A0A939QPI2</accession>
<dbReference type="PANTHER" id="PTHR34857">
    <property type="entry name" value="SLL0384 PROTEIN"/>
    <property type="match status" value="1"/>
</dbReference>
<evidence type="ECO:0000256" key="6">
    <source>
        <dbReference type="SAM" id="Phobius"/>
    </source>
</evidence>
<feature type="transmembrane region" description="Helical" evidence="6">
    <location>
        <begin position="62"/>
        <end position="84"/>
    </location>
</feature>
<dbReference type="InterPro" id="IPR051611">
    <property type="entry name" value="ECF_transporter_component"/>
</dbReference>
<name>A0A939QPI2_9MICO</name>
<dbReference type="GO" id="GO:0005886">
    <property type="term" value="C:plasma membrane"/>
    <property type="evidence" value="ECO:0007669"/>
    <property type="project" value="UniProtKB-ARBA"/>
</dbReference>
<evidence type="ECO:0000256" key="3">
    <source>
        <dbReference type="ARBA" id="ARBA00022692"/>
    </source>
</evidence>
<dbReference type="RefSeq" id="WP_208500234.1">
    <property type="nucleotide sequence ID" value="NZ_JAGFOA010000001.1"/>
</dbReference>
<sequence length="263" mass="27765">MTLLSPVVARGPLARVNPVAKLGAGLLIAAPLILSVDWVSAVTALILEIPLMAMAGLSWRMFWLRTAPVWIAAPLTGVTIALYGEASGQVHFQWLFMHVSDGSLSLAVAATFRILAIALPGVALFATVDPTDLADGLSQRAKLPSRFVLGALGGLRLVGLLIDDWRELEVARRARGVADTGRIRRLGGMAFALIVLAIRRGSTLATSMEARGFGARTARTWARTSPWGWREWLLLAAGAAISATAVAVAVATGSWNLILGGQA</sequence>
<comment type="subcellular location">
    <subcellularLocation>
        <location evidence="1">Membrane</location>
        <topology evidence="1">Multi-pass membrane protein</topology>
    </subcellularLocation>
</comment>
<proteinExistence type="predicted"/>
<reference evidence="7" key="1">
    <citation type="submission" date="2021-03" db="EMBL/GenBank/DDBJ databases">
        <title>Microbacterium sp. nov., a novel actinobacterium isolated from cow dung.</title>
        <authorList>
            <person name="Zhang L."/>
        </authorList>
    </citation>
    <scope>NUCLEOTIDE SEQUENCE</scope>
    <source>
        <strain evidence="7">NEAU-LLB</strain>
    </source>
</reference>
<gene>
    <name evidence="7" type="ORF">J5V96_03505</name>
</gene>
<feature type="transmembrane region" description="Helical" evidence="6">
    <location>
        <begin position="104"/>
        <end position="126"/>
    </location>
</feature>
<dbReference type="PANTHER" id="PTHR34857:SF2">
    <property type="entry name" value="SLL0384 PROTEIN"/>
    <property type="match status" value="1"/>
</dbReference>
<dbReference type="CDD" id="cd16914">
    <property type="entry name" value="EcfT"/>
    <property type="match status" value="1"/>
</dbReference>
<comment type="caution">
    <text evidence="7">The sequence shown here is derived from an EMBL/GenBank/DDBJ whole genome shotgun (WGS) entry which is preliminary data.</text>
</comment>
<evidence type="ECO:0000256" key="5">
    <source>
        <dbReference type="ARBA" id="ARBA00023136"/>
    </source>
</evidence>
<dbReference type="InterPro" id="IPR003339">
    <property type="entry name" value="ABC/ECF_trnsptr_transmembrane"/>
</dbReference>
<evidence type="ECO:0000256" key="4">
    <source>
        <dbReference type="ARBA" id="ARBA00022989"/>
    </source>
</evidence>
<dbReference type="Pfam" id="PF02361">
    <property type="entry name" value="CbiQ"/>
    <property type="match status" value="1"/>
</dbReference>
<keyword evidence="5 6" id="KW-0472">Membrane</keyword>
<evidence type="ECO:0000313" key="7">
    <source>
        <dbReference type="EMBL" id="MBO3662573.1"/>
    </source>
</evidence>
<dbReference type="EMBL" id="JAGFOA010000001">
    <property type="protein sequence ID" value="MBO3662573.1"/>
    <property type="molecule type" value="Genomic_DNA"/>
</dbReference>
<evidence type="ECO:0000256" key="2">
    <source>
        <dbReference type="ARBA" id="ARBA00022475"/>
    </source>
</evidence>
<keyword evidence="3 6" id="KW-0812">Transmembrane</keyword>
<dbReference type="Proteomes" id="UP000680132">
    <property type="component" value="Unassembled WGS sequence"/>
</dbReference>
<keyword evidence="4 6" id="KW-1133">Transmembrane helix</keyword>
<protein>
    <submittedName>
        <fullName evidence="7">Energy-coupling factor transporter transmembrane protein EcfT</fullName>
    </submittedName>
</protein>
<evidence type="ECO:0000256" key="1">
    <source>
        <dbReference type="ARBA" id="ARBA00004141"/>
    </source>
</evidence>
<dbReference type="AlphaFoldDB" id="A0A939QPI2"/>
<keyword evidence="2" id="KW-1003">Cell membrane</keyword>
<evidence type="ECO:0000313" key="8">
    <source>
        <dbReference type="Proteomes" id="UP000680132"/>
    </source>
</evidence>
<feature type="transmembrane region" description="Helical" evidence="6">
    <location>
        <begin position="232"/>
        <end position="258"/>
    </location>
</feature>
<keyword evidence="8" id="KW-1185">Reference proteome</keyword>
<organism evidence="7 8">
    <name type="scientific">Microbacterium stercoris</name>
    <dbReference type="NCBI Taxonomy" id="2820289"/>
    <lineage>
        <taxon>Bacteria</taxon>
        <taxon>Bacillati</taxon>
        <taxon>Actinomycetota</taxon>
        <taxon>Actinomycetes</taxon>
        <taxon>Micrococcales</taxon>
        <taxon>Microbacteriaceae</taxon>
        <taxon>Microbacterium</taxon>
    </lineage>
</organism>
<feature type="transmembrane region" description="Helical" evidence="6">
    <location>
        <begin position="22"/>
        <end position="50"/>
    </location>
</feature>